<proteinExistence type="predicted"/>
<accession>A0A0W0F5J4</accession>
<name>A0A0W0F5J4_MONRR</name>
<dbReference type="EMBL" id="LATX01002304">
    <property type="protein sequence ID" value="KTB31587.1"/>
    <property type="molecule type" value="Genomic_DNA"/>
</dbReference>
<gene>
    <name evidence="1" type="ORF">WG66_15835</name>
</gene>
<evidence type="ECO:0000313" key="2">
    <source>
        <dbReference type="Proteomes" id="UP000054988"/>
    </source>
</evidence>
<sequence length="30" mass="3178">MADSATGTCSDGDGDKKEMMTISIEQEVLD</sequence>
<protein>
    <submittedName>
        <fullName evidence="1">Uncharacterized protein</fullName>
    </submittedName>
</protein>
<dbReference type="AlphaFoldDB" id="A0A0W0F5J4"/>
<dbReference type="Proteomes" id="UP000054988">
    <property type="component" value="Unassembled WGS sequence"/>
</dbReference>
<organism evidence="1 2">
    <name type="scientific">Moniliophthora roreri</name>
    <name type="common">Frosty pod rot fungus</name>
    <name type="synonym">Monilia roreri</name>
    <dbReference type="NCBI Taxonomy" id="221103"/>
    <lineage>
        <taxon>Eukaryota</taxon>
        <taxon>Fungi</taxon>
        <taxon>Dikarya</taxon>
        <taxon>Basidiomycota</taxon>
        <taxon>Agaricomycotina</taxon>
        <taxon>Agaricomycetes</taxon>
        <taxon>Agaricomycetidae</taxon>
        <taxon>Agaricales</taxon>
        <taxon>Marasmiineae</taxon>
        <taxon>Marasmiaceae</taxon>
        <taxon>Moniliophthora</taxon>
    </lineage>
</organism>
<evidence type="ECO:0000313" key="1">
    <source>
        <dbReference type="EMBL" id="KTB31587.1"/>
    </source>
</evidence>
<comment type="caution">
    <text evidence="1">The sequence shown here is derived from an EMBL/GenBank/DDBJ whole genome shotgun (WGS) entry which is preliminary data.</text>
</comment>
<reference evidence="1 2" key="1">
    <citation type="submission" date="2015-12" db="EMBL/GenBank/DDBJ databases">
        <title>Draft genome sequence of Moniliophthora roreri, the causal agent of frosty pod rot of cacao.</title>
        <authorList>
            <person name="Aime M.C."/>
            <person name="Diaz-Valderrama J.R."/>
            <person name="Kijpornyongpan T."/>
            <person name="Phillips-Mora W."/>
        </authorList>
    </citation>
    <scope>NUCLEOTIDE SEQUENCE [LARGE SCALE GENOMIC DNA]</scope>
    <source>
        <strain evidence="1 2">MCA 2952</strain>
    </source>
</reference>